<dbReference type="RefSeq" id="XP_067717363.1">
    <property type="nucleotide sequence ID" value="XM_067861262.1"/>
</dbReference>
<accession>A0AAV4M390</accession>
<reference evidence="1 2" key="1">
    <citation type="submission" date="2021-06" db="EMBL/GenBank/DDBJ databases">
        <title>Genome sequence of Babesia caballi.</title>
        <authorList>
            <person name="Yamagishi J."/>
            <person name="Kidaka T."/>
            <person name="Ochi A."/>
        </authorList>
    </citation>
    <scope>NUCLEOTIDE SEQUENCE [LARGE SCALE GENOMIC DNA]</scope>
    <source>
        <strain evidence="1">USDA-D6B2</strain>
    </source>
</reference>
<gene>
    <name evidence="1" type="ORF">BcabD6B2_47290</name>
</gene>
<name>A0AAV4M390_BABCB</name>
<evidence type="ECO:0000313" key="1">
    <source>
        <dbReference type="EMBL" id="GIX65294.1"/>
    </source>
</evidence>
<organism evidence="1 2">
    <name type="scientific">Babesia caballi</name>
    <dbReference type="NCBI Taxonomy" id="5871"/>
    <lineage>
        <taxon>Eukaryota</taxon>
        <taxon>Sar</taxon>
        <taxon>Alveolata</taxon>
        <taxon>Apicomplexa</taxon>
        <taxon>Aconoidasida</taxon>
        <taxon>Piroplasmida</taxon>
        <taxon>Babesiidae</taxon>
        <taxon>Babesia</taxon>
    </lineage>
</organism>
<dbReference type="EMBL" id="BPLF01000004">
    <property type="protein sequence ID" value="GIX65294.1"/>
    <property type="molecule type" value="Genomic_DNA"/>
</dbReference>
<protein>
    <submittedName>
        <fullName evidence="1">Laminin subunit alpha-2</fullName>
    </submittedName>
</protein>
<keyword evidence="2" id="KW-1185">Reference proteome</keyword>
<comment type="caution">
    <text evidence="1">The sequence shown here is derived from an EMBL/GenBank/DDBJ whole genome shotgun (WGS) entry which is preliminary data.</text>
</comment>
<dbReference type="GeneID" id="94196775"/>
<evidence type="ECO:0000313" key="2">
    <source>
        <dbReference type="Proteomes" id="UP001497744"/>
    </source>
</evidence>
<sequence>MSFEKKAALTARRWSTNAQGTKPGIGFTDHSLTVRSAEAVQMNRESLDQSRLEIVSMCPVSSRWSVMRHDSCSSGARQMHNLLPTATAKNRASGLKAASRTMRCDSFAGTSAAWRFSLATVLKDLN</sequence>
<proteinExistence type="predicted"/>
<dbReference type="AlphaFoldDB" id="A0AAV4M390"/>
<dbReference type="Proteomes" id="UP001497744">
    <property type="component" value="Unassembled WGS sequence"/>
</dbReference>